<evidence type="ECO:0000313" key="2">
    <source>
        <dbReference type="EMBL" id="CAH0369902.1"/>
    </source>
</evidence>
<comment type="caution">
    <text evidence="2">The sequence shown here is derived from an EMBL/GenBank/DDBJ whole genome shotgun (WGS) entry which is preliminary data.</text>
</comment>
<keyword evidence="3" id="KW-1185">Reference proteome</keyword>
<organism evidence="2 3">
    <name type="scientific">Pelagomonas calceolata</name>
    <dbReference type="NCBI Taxonomy" id="35677"/>
    <lineage>
        <taxon>Eukaryota</taxon>
        <taxon>Sar</taxon>
        <taxon>Stramenopiles</taxon>
        <taxon>Ochrophyta</taxon>
        <taxon>Pelagophyceae</taxon>
        <taxon>Pelagomonadales</taxon>
        <taxon>Pelagomonadaceae</taxon>
        <taxon>Pelagomonas</taxon>
    </lineage>
</organism>
<accession>A0A8J2SMC4</accession>
<reference evidence="2" key="1">
    <citation type="submission" date="2021-11" db="EMBL/GenBank/DDBJ databases">
        <authorList>
            <consortium name="Genoscope - CEA"/>
            <person name="William W."/>
        </authorList>
    </citation>
    <scope>NUCLEOTIDE SEQUENCE</scope>
</reference>
<evidence type="ECO:0000256" key="1">
    <source>
        <dbReference type="SAM" id="MobiDB-lite"/>
    </source>
</evidence>
<evidence type="ECO:0000313" key="3">
    <source>
        <dbReference type="Proteomes" id="UP000789595"/>
    </source>
</evidence>
<dbReference type="Proteomes" id="UP000789595">
    <property type="component" value="Unassembled WGS sequence"/>
</dbReference>
<dbReference type="EMBL" id="CAKKNE010000002">
    <property type="protein sequence ID" value="CAH0369902.1"/>
    <property type="molecule type" value="Genomic_DNA"/>
</dbReference>
<proteinExistence type="predicted"/>
<sequence>MADAYAKVKRGGLKLKGGMKKKRKRERAPKAPEAAAPAATPQEDDEDDFVVAAGSGRISSSGTAVRGHDGTRFMAELRAGDAVVITHPTTLTEETRIVKMVLSDVSIAISSAFSSDLVSTTAFRYVAAPRVEQSAADKERDAAQRRVLREDGAVGDYAGGGGTTLVYRTRKKGAVGGSNGWKIVTEKLAEPKTRTELLEMRSKYKSDRHCG</sequence>
<gene>
    <name evidence="2" type="ORF">PECAL_2P30460</name>
</gene>
<name>A0A8J2SMC4_9STRA</name>
<dbReference type="AlphaFoldDB" id="A0A8J2SMC4"/>
<feature type="region of interest" description="Disordered" evidence="1">
    <location>
        <begin position="1"/>
        <end position="46"/>
    </location>
</feature>
<dbReference type="OrthoDB" id="311468at2759"/>
<protein>
    <submittedName>
        <fullName evidence="2">Uncharacterized protein</fullName>
    </submittedName>
</protein>
<feature type="compositionally biased region" description="Basic residues" evidence="1">
    <location>
        <begin position="7"/>
        <end position="27"/>
    </location>
</feature>